<keyword evidence="11" id="KW-0664">Pyridoxine biosynthesis</keyword>
<dbReference type="PIRSF" id="PIRSF000190">
    <property type="entry name" value="Pyd_amn-ph_oxd"/>
    <property type="match status" value="1"/>
</dbReference>
<evidence type="ECO:0000256" key="9">
    <source>
        <dbReference type="ARBA" id="ARBA00022643"/>
    </source>
</evidence>
<evidence type="ECO:0000256" key="3">
    <source>
        <dbReference type="ARBA" id="ARBA00004738"/>
    </source>
</evidence>
<dbReference type="InterPro" id="IPR011576">
    <property type="entry name" value="Pyridox_Oxase_N"/>
</dbReference>
<reference evidence="14" key="1">
    <citation type="journal article" date="2015" name="J. Med. Entomol.">
        <title>A Deep Insight Into the Sialotranscriptome of the Chagas Disease Vector, Panstrongylus megistus (Hemiptera: Heteroptera).</title>
        <authorList>
            <person name="Ribeiro J.M."/>
            <person name="Schwarz A."/>
            <person name="Francischetti I.M."/>
        </authorList>
    </citation>
    <scope>NUCLEOTIDE SEQUENCE</scope>
    <source>
        <tissue evidence="14">Salivary glands</tissue>
    </source>
</reference>
<evidence type="ECO:0000313" key="14">
    <source>
        <dbReference type="EMBL" id="JAC86054.1"/>
    </source>
</evidence>
<evidence type="ECO:0000256" key="1">
    <source>
        <dbReference type="ARBA" id="ARBA00001917"/>
    </source>
</evidence>
<evidence type="ECO:0000256" key="4">
    <source>
        <dbReference type="ARBA" id="ARBA00005037"/>
    </source>
</evidence>
<protein>
    <recommendedName>
        <fullName evidence="7">pyridoxal 5'-phosphate synthase</fullName>
        <ecNumber evidence="7">1.4.3.5</ecNumber>
    </recommendedName>
</protein>
<evidence type="ECO:0000256" key="10">
    <source>
        <dbReference type="ARBA" id="ARBA00023002"/>
    </source>
</evidence>
<organism evidence="14">
    <name type="scientific">Panstrongylus megistus</name>
    <dbReference type="NCBI Taxonomy" id="65343"/>
    <lineage>
        <taxon>Eukaryota</taxon>
        <taxon>Metazoa</taxon>
        <taxon>Ecdysozoa</taxon>
        <taxon>Arthropoda</taxon>
        <taxon>Hexapoda</taxon>
        <taxon>Insecta</taxon>
        <taxon>Pterygota</taxon>
        <taxon>Neoptera</taxon>
        <taxon>Paraneoptera</taxon>
        <taxon>Hemiptera</taxon>
        <taxon>Heteroptera</taxon>
        <taxon>Panheteroptera</taxon>
        <taxon>Cimicomorpha</taxon>
        <taxon>Reduviidae</taxon>
        <taxon>Triatominae</taxon>
        <taxon>Panstrongylus</taxon>
    </lineage>
</organism>
<keyword evidence="10" id="KW-0560">Oxidoreductase</keyword>
<dbReference type="EMBL" id="GBGD01002835">
    <property type="protein sequence ID" value="JAC86054.1"/>
    <property type="molecule type" value="mRNA"/>
</dbReference>
<evidence type="ECO:0000256" key="5">
    <source>
        <dbReference type="ARBA" id="ARBA00007301"/>
    </source>
</evidence>
<dbReference type="FunFam" id="2.30.110.10:FF:000005">
    <property type="entry name" value="NAD(P)H-hydrate epimerase"/>
    <property type="match status" value="1"/>
</dbReference>
<dbReference type="InterPro" id="IPR012349">
    <property type="entry name" value="Split_barrel_FMN-bd"/>
</dbReference>
<dbReference type="InterPro" id="IPR019740">
    <property type="entry name" value="Pyridox_Oxase_CS"/>
</dbReference>
<feature type="domain" description="Pyridoxamine 5'-phosphate oxidase N-terminal" evidence="12">
    <location>
        <begin position="45"/>
        <end position="166"/>
    </location>
</feature>
<dbReference type="EC" id="1.4.3.5" evidence="7"/>
<evidence type="ECO:0000259" key="12">
    <source>
        <dbReference type="Pfam" id="PF01243"/>
    </source>
</evidence>
<dbReference type="GO" id="GO:0008615">
    <property type="term" value="P:pyridoxine biosynthetic process"/>
    <property type="evidence" value="ECO:0007669"/>
    <property type="project" value="UniProtKB-KW"/>
</dbReference>
<dbReference type="PANTHER" id="PTHR10851">
    <property type="entry name" value="PYRIDOXINE-5-PHOSPHATE OXIDASE"/>
    <property type="match status" value="1"/>
</dbReference>
<dbReference type="Pfam" id="PF01243">
    <property type="entry name" value="PNPOx_N"/>
    <property type="match status" value="1"/>
</dbReference>
<dbReference type="GO" id="GO:0004733">
    <property type="term" value="F:pyridoxamine phosphate oxidase activity"/>
    <property type="evidence" value="ECO:0007669"/>
    <property type="project" value="UniProtKB-EC"/>
</dbReference>
<evidence type="ECO:0000256" key="6">
    <source>
        <dbReference type="ARBA" id="ARBA00011738"/>
    </source>
</evidence>
<dbReference type="PANTHER" id="PTHR10851:SF0">
    <property type="entry name" value="PYRIDOXINE-5'-PHOSPHATE OXIDASE"/>
    <property type="match status" value="1"/>
</dbReference>
<keyword evidence="8" id="KW-0285">Flavoprotein</keyword>
<dbReference type="AlphaFoldDB" id="A0A069DXH1"/>
<evidence type="ECO:0000256" key="11">
    <source>
        <dbReference type="ARBA" id="ARBA00023096"/>
    </source>
</evidence>
<comment type="pathway">
    <text evidence="3">Cofactor metabolism; pyridoxal 5'-phosphate salvage; pyridoxal 5'-phosphate from pyridoxamine 5'-phosphate: step 1/1.</text>
</comment>
<proteinExistence type="evidence at transcript level"/>
<dbReference type="Pfam" id="PF10590">
    <property type="entry name" value="PNP_phzG_C"/>
    <property type="match status" value="1"/>
</dbReference>
<evidence type="ECO:0000256" key="8">
    <source>
        <dbReference type="ARBA" id="ARBA00022630"/>
    </source>
</evidence>
<dbReference type="HAMAP" id="MF_01629">
    <property type="entry name" value="PdxH"/>
    <property type="match status" value="1"/>
</dbReference>
<feature type="domain" description="Pyridoxine 5'-phosphate oxidase dimerisation C-terminal" evidence="13">
    <location>
        <begin position="181"/>
        <end position="221"/>
    </location>
</feature>
<dbReference type="UniPathway" id="UPA01068">
    <property type="reaction ID" value="UER00304"/>
</dbReference>
<dbReference type="PROSITE" id="PS01064">
    <property type="entry name" value="PYRIDOX_OXIDASE"/>
    <property type="match status" value="1"/>
</dbReference>
<comment type="subunit">
    <text evidence="6">Homodimer.</text>
</comment>
<accession>A0A069DXH1</accession>
<comment type="function">
    <text evidence="2">Catalyzes the oxidation of either pyridoxine 5'-phosphate (PNP) or pyridoxamine 5'-phosphate (PMP) into pyridoxal 5'-phosphate (PLP).</text>
</comment>
<dbReference type="InterPro" id="IPR019576">
    <property type="entry name" value="Pyridoxamine_oxidase_dimer_C"/>
</dbReference>
<evidence type="ECO:0000256" key="2">
    <source>
        <dbReference type="ARBA" id="ARBA00003691"/>
    </source>
</evidence>
<comment type="similarity">
    <text evidence="5">Belongs to the pyridoxamine 5'-phosphate oxidase family.</text>
</comment>
<dbReference type="NCBIfam" id="NF004231">
    <property type="entry name" value="PRK05679.1"/>
    <property type="match status" value="1"/>
</dbReference>
<keyword evidence="9" id="KW-0288">FMN</keyword>
<dbReference type="NCBIfam" id="TIGR00558">
    <property type="entry name" value="pdxH"/>
    <property type="match status" value="1"/>
</dbReference>
<dbReference type="InterPro" id="IPR000659">
    <property type="entry name" value="Pyridox_Oxase"/>
</dbReference>
<name>A0A069DXH1_9HEMI</name>
<dbReference type="SUPFAM" id="SSF50475">
    <property type="entry name" value="FMN-binding split barrel"/>
    <property type="match status" value="1"/>
</dbReference>
<comment type="cofactor">
    <cofactor evidence="1">
        <name>FMN</name>
        <dbReference type="ChEBI" id="CHEBI:58210"/>
    </cofactor>
</comment>
<comment type="pathway">
    <text evidence="4">Cofactor metabolism; pyridoxal 5'-phosphate salvage; pyridoxal 5'-phosphate from pyridoxine 5'-phosphate: step 1/1.</text>
</comment>
<evidence type="ECO:0000259" key="13">
    <source>
        <dbReference type="Pfam" id="PF10590"/>
    </source>
</evidence>
<evidence type="ECO:0000256" key="7">
    <source>
        <dbReference type="ARBA" id="ARBA00012801"/>
    </source>
</evidence>
<sequence length="221" mass="25791">MSTFPNLRDMNNKYKKPHEAFTVSHLASREDPFKQFEAWFDQAKATKEIAEPRAFCLATTDKNGTPSARIVIMKEYSPEGLQFFTHYSSRKGKDLEENSKAAVLFYWEVLRRQIRIEGTVHKLPLEEAEQYFKSRPLSIQIGTAASDQSTIVPDRDCIIEKAKQLENKYEEVGTIERPPLWGGYLFVPNMFEFWQGQSDRVHDRICFKRNENGWQCFRLAP</sequence>
<dbReference type="GO" id="GO:0010181">
    <property type="term" value="F:FMN binding"/>
    <property type="evidence" value="ECO:0007669"/>
    <property type="project" value="InterPro"/>
</dbReference>
<dbReference type="Gene3D" id="2.30.110.10">
    <property type="entry name" value="Electron Transport, Fmn-binding Protein, Chain A"/>
    <property type="match status" value="1"/>
</dbReference>